<sequence length="200" mass="23095">MNKLRRFLTIFTIVLVIALLIPTAFFIFQFSEMEISKNIQNWGNFADFFGGVFNPILAIANLVIFVKLTLIVAEMEDKSTKQALNQEKKILTSGLMHDSIKELSVVLNSLGEKIIINKEKSDWEILQVQQTVITFGNNYKYLFSNIDNQIVIDDLNEMLNITRKQPYGQQKFANAFNNFLNSKDEFIQSLHKQTLSKLDY</sequence>
<dbReference type="EMBL" id="JAVRHK010000056">
    <property type="protein sequence ID" value="MDT0678817.1"/>
    <property type="molecule type" value="Genomic_DNA"/>
</dbReference>
<comment type="caution">
    <text evidence="2">The sequence shown here is derived from an EMBL/GenBank/DDBJ whole genome shotgun (WGS) entry which is preliminary data.</text>
</comment>
<organism evidence="2 3">
    <name type="scientific">Autumnicola musiva</name>
    <dbReference type="NCBI Taxonomy" id="3075589"/>
    <lineage>
        <taxon>Bacteria</taxon>
        <taxon>Pseudomonadati</taxon>
        <taxon>Bacteroidota</taxon>
        <taxon>Flavobacteriia</taxon>
        <taxon>Flavobacteriales</taxon>
        <taxon>Flavobacteriaceae</taxon>
        <taxon>Autumnicola</taxon>
    </lineage>
</organism>
<proteinExistence type="predicted"/>
<dbReference type="Proteomes" id="UP001262582">
    <property type="component" value="Unassembled WGS sequence"/>
</dbReference>
<dbReference type="RefSeq" id="WP_311505147.1">
    <property type="nucleotide sequence ID" value="NZ_JAVRHK010000056.1"/>
</dbReference>
<keyword evidence="1" id="KW-0472">Membrane</keyword>
<keyword evidence="3" id="KW-1185">Reference proteome</keyword>
<protein>
    <submittedName>
        <fullName evidence="2">Uncharacterized protein</fullName>
    </submittedName>
</protein>
<reference evidence="2 3" key="1">
    <citation type="submission" date="2023-09" db="EMBL/GenBank/DDBJ databases">
        <authorList>
            <person name="Rey-Velasco X."/>
        </authorList>
    </citation>
    <scope>NUCLEOTIDE SEQUENCE [LARGE SCALE GENOMIC DNA]</scope>
    <source>
        <strain evidence="2 3">F117</strain>
    </source>
</reference>
<accession>A0ABU3DBC0</accession>
<evidence type="ECO:0000256" key="1">
    <source>
        <dbReference type="SAM" id="Phobius"/>
    </source>
</evidence>
<feature type="transmembrane region" description="Helical" evidence="1">
    <location>
        <begin position="7"/>
        <end position="28"/>
    </location>
</feature>
<evidence type="ECO:0000313" key="2">
    <source>
        <dbReference type="EMBL" id="MDT0678817.1"/>
    </source>
</evidence>
<gene>
    <name evidence="2" type="ORF">RM539_19780</name>
</gene>
<evidence type="ECO:0000313" key="3">
    <source>
        <dbReference type="Proteomes" id="UP001262582"/>
    </source>
</evidence>
<keyword evidence="1" id="KW-1133">Transmembrane helix</keyword>
<name>A0ABU3DBC0_9FLAO</name>
<feature type="transmembrane region" description="Helical" evidence="1">
    <location>
        <begin position="48"/>
        <end position="73"/>
    </location>
</feature>
<keyword evidence="1" id="KW-0812">Transmembrane</keyword>